<proteinExistence type="predicted"/>
<dbReference type="Proteomes" id="UP000015351">
    <property type="component" value="Unassembled WGS sequence"/>
</dbReference>
<dbReference type="AlphaFoldDB" id="S9RTN9"/>
<evidence type="ECO:0000313" key="2">
    <source>
        <dbReference type="Proteomes" id="UP000015351"/>
    </source>
</evidence>
<sequence>MKKRALLPLLEAIYLRDEEVFKKLALQLRDLEAQRVSLTQVPPSDVEHVDLCLVRETHLRWRREKIDEILDRERKLKADMRIAKQKFGKALGRFEAMKRIIGDVER</sequence>
<keyword evidence="2" id="KW-1185">Reference proteome</keyword>
<dbReference type="RefSeq" id="WP_021102400.1">
    <property type="nucleotide sequence ID" value="NZ_KE557314.1"/>
</dbReference>
<protein>
    <submittedName>
        <fullName evidence="1">Uncharacterized protein</fullName>
    </submittedName>
</protein>
<comment type="caution">
    <text evidence="1">The sequence shown here is derived from an EMBL/GenBank/DDBJ whole genome shotgun (WGS) entry which is preliminary data.</text>
</comment>
<name>S9RTN9_9RHOB</name>
<accession>S9RTN9</accession>
<dbReference type="HOGENOM" id="CLU_2219912_0_0_5"/>
<gene>
    <name evidence="1" type="ORF">thalar_03051</name>
</gene>
<organism evidence="1 2">
    <name type="scientific">Litoreibacter arenae DSM 19593</name>
    <dbReference type="NCBI Taxonomy" id="1123360"/>
    <lineage>
        <taxon>Bacteria</taxon>
        <taxon>Pseudomonadati</taxon>
        <taxon>Pseudomonadota</taxon>
        <taxon>Alphaproteobacteria</taxon>
        <taxon>Rhodobacterales</taxon>
        <taxon>Roseobacteraceae</taxon>
        <taxon>Litoreibacter</taxon>
    </lineage>
</organism>
<evidence type="ECO:0000313" key="1">
    <source>
        <dbReference type="EMBL" id="EPX77329.1"/>
    </source>
</evidence>
<dbReference type="EMBL" id="AONI01000015">
    <property type="protein sequence ID" value="EPX77329.1"/>
    <property type="molecule type" value="Genomic_DNA"/>
</dbReference>
<reference evidence="2" key="1">
    <citation type="journal article" date="2013" name="Stand. Genomic Sci.">
        <title>Genome sequence of the Litoreibacter arenae type strain (DSM 19593(T)), a member of the Roseobacter clade isolated from sea sand.</title>
        <authorList>
            <person name="Riedel T."/>
            <person name="Fiebig A."/>
            <person name="Petersen J."/>
            <person name="Gronow S."/>
            <person name="Kyrpides N.C."/>
            <person name="Goker M."/>
            <person name="Klenk H.P."/>
        </authorList>
    </citation>
    <scope>NUCLEOTIDE SEQUENCE [LARGE SCALE GENOMIC DNA]</scope>
    <source>
        <strain evidence="2">DSM 19593</strain>
    </source>
</reference>